<protein>
    <submittedName>
        <fullName evidence="2">Uncharacterized protein</fullName>
    </submittedName>
</protein>
<accession>A0AAD9HFN8</accession>
<feature type="compositionally biased region" description="Gly residues" evidence="1">
    <location>
        <begin position="192"/>
        <end position="206"/>
    </location>
</feature>
<keyword evidence="3" id="KW-1185">Reference proteome</keyword>
<dbReference type="Proteomes" id="UP001232148">
    <property type="component" value="Unassembled WGS sequence"/>
</dbReference>
<evidence type="ECO:0000313" key="2">
    <source>
        <dbReference type="EMBL" id="KAK2027888.1"/>
    </source>
</evidence>
<feature type="region of interest" description="Disordered" evidence="1">
    <location>
        <begin position="174"/>
        <end position="206"/>
    </location>
</feature>
<gene>
    <name evidence="2" type="ORF">LX32DRAFT_640495</name>
</gene>
<name>A0AAD9HFN8_9PEZI</name>
<reference evidence="2" key="1">
    <citation type="submission" date="2021-06" db="EMBL/GenBank/DDBJ databases">
        <title>Comparative genomics, transcriptomics and evolutionary studies reveal genomic signatures of adaptation to plant cell wall in hemibiotrophic fungi.</title>
        <authorList>
            <consortium name="DOE Joint Genome Institute"/>
            <person name="Baroncelli R."/>
            <person name="Diaz J.F."/>
            <person name="Benocci T."/>
            <person name="Peng M."/>
            <person name="Battaglia E."/>
            <person name="Haridas S."/>
            <person name="Andreopoulos W."/>
            <person name="Labutti K."/>
            <person name="Pangilinan J."/>
            <person name="Floch G.L."/>
            <person name="Makela M.R."/>
            <person name="Henrissat B."/>
            <person name="Grigoriev I.V."/>
            <person name="Crouch J.A."/>
            <person name="De Vries R.P."/>
            <person name="Sukno S.A."/>
            <person name="Thon M.R."/>
        </authorList>
    </citation>
    <scope>NUCLEOTIDE SEQUENCE</scope>
    <source>
        <strain evidence="2">MAFF235873</strain>
    </source>
</reference>
<comment type="caution">
    <text evidence="2">The sequence shown here is derived from an EMBL/GenBank/DDBJ whole genome shotgun (WGS) entry which is preliminary data.</text>
</comment>
<sequence length="206" mass="22580">MADNKTEEEEEKEVGIFVSDGEDSAADASTAEEPVSEAESFTSSIDVSGRALNLQGRRGDDDPHSGCTTRAYLQDGQDYTGNNVRRCKAVRHNSAFATWCFCSRQKKCKPEINFTDKNGLVTCRTCHACRAHSETRHIADKAERKKAMAAKIKEWRDKARGSGRFFHYGKPVNEMLRRGPDSDDEDLNGKDGSSGGGIGGTMIAGH</sequence>
<evidence type="ECO:0000313" key="3">
    <source>
        <dbReference type="Proteomes" id="UP001232148"/>
    </source>
</evidence>
<feature type="compositionally biased region" description="Acidic residues" evidence="1">
    <location>
        <begin position="1"/>
        <end position="12"/>
    </location>
</feature>
<dbReference type="EMBL" id="MU842887">
    <property type="protein sequence ID" value="KAK2027888.1"/>
    <property type="molecule type" value="Genomic_DNA"/>
</dbReference>
<organism evidence="2 3">
    <name type="scientific">Colletotrichum zoysiae</name>
    <dbReference type="NCBI Taxonomy" id="1216348"/>
    <lineage>
        <taxon>Eukaryota</taxon>
        <taxon>Fungi</taxon>
        <taxon>Dikarya</taxon>
        <taxon>Ascomycota</taxon>
        <taxon>Pezizomycotina</taxon>
        <taxon>Sordariomycetes</taxon>
        <taxon>Hypocreomycetidae</taxon>
        <taxon>Glomerellales</taxon>
        <taxon>Glomerellaceae</taxon>
        <taxon>Colletotrichum</taxon>
        <taxon>Colletotrichum graminicola species complex</taxon>
    </lineage>
</organism>
<feature type="region of interest" description="Disordered" evidence="1">
    <location>
        <begin position="1"/>
        <end position="47"/>
    </location>
</feature>
<proteinExistence type="predicted"/>
<dbReference type="AlphaFoldDB" id="A0AAD9HFN8"/>
<evidence type="ECO:0000256" key="1">
    <source>
        <dbReference type="SAM" id="MobiDB-lite"/>
    </source>
</evidence>